<gene>
    <name evidence="10" type="ORF">DI626_06010</name>
</gene>
<dbReference type="Gene3D" id="6.20.10.30">
    <property type="match status" value="1"/>
</dbReference>
<dbReference type="Gene3D" id="2.40.50.140">
    <property type="entry name" value="Nucleic acid-binding proteins"/>
    <property type="match status" value="1"/>
</dbReference>
<dbReference type="GO" id="GO:0003677">
    <property type="term" value="F:DNA binding"/>
    <property type="evidence" value="ECO:0007669"/>
    <property type="project" value="InterPro"/>
</dbReference>
<dbReference type="Proteomes" id="UP000249557">
    <property type="component" value="Unassembled WGS sequence"/>
</dbReference>
<name>A0A2W4ZZ17_9BACT</name>
<evidence type="ECO:0000256" key="7">
    <source>
        <dbReference type="ARBA" id="ARBA00023027"/>
    </source>
</evidence>
<dbReference type="CDD" id="cd17748">
    <property type="entry name" value="BRCT_DNA_ligase_like"/>
    <property type="match status" value="1"/>
</dbReference>
<evidence type="ECO:0000256" key="2">
    <source>
        <dbReference type="ARBA" id="ARBA00022598"/>
    </source>
</evidence>
<dbReference type="InterPro" id="IPR012340">
    <property type="entry name" value="NA-bd_OB-fold"/>
</dbReference>
<dbReference type="SMART" id="SM00278">
    <property type="entry name" value="HhH1"/>
    <property type="match status" value="3"/>
</dbReference>
<evidence type="ECO:0000259" key="9">
    <source>
        <dbReference type="PROSITE" id="PS50172"/>
    </source>
</evidence>
<dbReference type="Gene3D" id="3.40.50.10190">
    <property type="entry name" value="BRCT domain"/>
    <property type="match status" value="1"/>
</dbReference>
<dbReference type="SMART" id="SM00292">
    <property type="entry name" value="BRCT"/>
    <property type="match status" value="1"/>
</dbReference>
<dbReference type="InterPro" id="IPR003583">
    <property type="entry name" value="Hlx-hairpin-Hlx_DNA-bd_motif"/>
</dbReference>
<dbReference type="PANTHER" id="PTHR23389:SF9">
    <property type="entry name" value="DNA LIGASE"/>
    <property type="match status" value="1"/>
</dbReference>
<dbReference type="GO" id="GO:0003911">
    <property type="term" value="F:DNA ligase (NAD+) activity"/>
    <property type="evidence" value="ECO:0007669"/>
    <property type="project" value="InterPro"/>
</dbReference>
<proteinExistence type="predicted"/>
<dbReference type="InterPro" id="IPR001357">
    <property type="entry name" value="BRCT_dom"/>
</dbReference>
<keyword evidence="3" id="KW-0235">DNA replication</keyword>
<evidence type="ECO:0000256" key="8">
    <source>
        <dbReference type="ARBA" id="ARBA00023204"/>
    </source>
</evidence>
<dbReference type="PANTHER" id="PTHR23389">
    <property type="entry name" value="CHROMOSOME TRANSMISSION FIDELITY FACTOR 18"/>
    <property type="match status" value="1"/>
</dbReference>
<protein>
    <submittedName>
        <fullName evidence="10">NAD-dependent DNA ligase LigA</fullName>
    </submittedName>
</protein>
<dbReference type="GO" id="GO:0046872">
    <property type="term" value="F:metal ion binding"/>
    <property type="evidence" value="ECO:0007669"/>
    <property type="project" value="UniProtKB-KW"/>
</dbReference>
<dbReference type="InterPro" id="IPR041663">
    <property type="entry name" value="DisA/LigA_HHH"/>
</dbReference>
<dbReference type="EMBL" id="QFNK01000103">
    <property type="protein sequence ID" value="PZO86636.1"/>
    <property type="molecule type" value="Genomic_DNA"/>
</dbReference>
<keyword evidence="6" id="KW-0862">Zinc</keyword>
<feature type="domain" description="BRCT" evidence="9">
    <location>
        <begin position="248"/>
        <end position="320"/>
    </location>
</feature>
<keyword evidence="4" id="KW-0479">Metal-binding</keyword>
<dbReference type="GO" id="GO:0006281">
    <property type="term" value="P:DNA repair"/>
    <property type="evidence" value="ECO:0007669"/>
    <property type="project" value="UniProtKB-KW"/>
</dbReference>
<evidence type="ECO:0000256" key="1">
    <source>
        <dbReference type="ARBA" id="ARBA00004067"/>
    </source>
</evidence>
<dbReference type="InterPro" id="IPR004149">
    <property type="entry name" value="Znf_DNAligase_C4"/>
</dbReference>
<dbReference type="Pfam" id="PF12826">
    <property type="entry name" value="HHH_2"/>
    <property type="match status" value="1"/>
</dbReference>
<evidence type="ECO:0000313" key="11">
    <source>
        <dbReference type="Proteomes" id="UP000249557"/>
    </source>
</evidence>
<evidence type="ECO:0000256" key="5">
    <source>
        <dbReference type="ARBA" id="ARBA00022763"/>
    </source>
</evidence>
<evidence type="ECO:0000256" key="6">
    <source>
        <dbReference type="ARBA" id="ARBA00022833"/>
    </source>
</evidence>
<evidence type="ECO:0000256" key="4">
    <source>
        <dbReference type="ARBA" id="ARBA00022723"/>
    </source>
</evidence>
<dbReference type="SUPFAM" id="SSF50249">
    <property type="entry name" value="Nucleic acid-binding proteins"/>
    <property type="match status" value="1"/>
</dbReference>
<dbReference type="InterPro" id="IPR036420">
    <property type="entry name" value="BRCT_dom_sf"/>
</dbReference>
<dbReference type="AlphaFoldDB" id="A0A2W4ZZ17"/>
<dbReference type="Gene3D" id="1.10.150.20">
    <property type="entry name" value="5' to 3' exonuclease, C-terminal subdomain"/>
    <property type="match status" value="2"/>
</dbReference>
<evidence type="ECO:0000313" key="10">
    <source>
        <dbReference type="EMBL" id="PZO86636.1"/>
    </source>
</evidence>
<dbReference type="Pfam" id="PF00533">
    <property type="entry name" value="BRCT"/>
    <property type="match status" value="1"/>
</dbReference>
<reference evidence="10 11" key="1">
    <citation type="submission" date="2017-08" db="EMBL/GenBank/DDBJ databases">
        <title>Infants hospitalized years apart are colonized by the same room-sourced microbial strains.</title>
        <authorList>
            <person name="Brooks B."/>
            <person name="Olm M.R."/>
            <person name="Firek B.A."/>
            <person name="Baker R."/>
            <person name="Thomas B.C."/>
            <person name="Morowitz M.J."/>
            <person name="Banfield J.F."/>
        </authorList>
    </citation>
    <scope>NUCLEOTIDE SEQUENCE [LARGE SCALE GENOMIC DNA]</scope>
    <source>
        <strain evidence="10">S2_018_000_R2_104</strain>
    </source>
</reference>
<comment type="function">
    <text evidence="1">DNA ligase that catalyzes the formation of phosphodiester linkages between 5'-phosphoryl and 3'-hydroxyl groups in double-stranded DNA using NAD as a coenzyme and as the energy source for the reaction. It is essential for DNA replication and repair of damaged DNA.</text>
</comment>
<dbReference type="FunFam" id="1.10.150.20:FF:000007">
    <property type="entry name" value="DNA ligase"/>
    <property type="match status" value="1"/>
</dbReference>
<accession>A0A2W4ZZ17</accession>
<dbReference type="SUPFAM" id="SSF47781">
    <property type="entry name" value="RuvA domain 2-like"/>
    <property type="match status" value="1"/>
</dbReference>
<organism evidence="10 11">
    <name type="scientific">Micavibrio aeruginosavorus</name>
    <dbReference type="NCBI Taxonomy" id="349221"/>
    <lineage>
        <taxon>Bacteria</taxon>
        <taxon>Pseudomonadati</taxon>
        <taxon>Bdellovibrionota</taxon>
        <taxon>Bdellovibrionia</taxon>
        <taxon>Bdellovibrionales</taxon>
        <taxon>Pseudobdellovibrionaceae</taxon>
        <taxon>Micavibrio</taxon>
    </lineage>
</organism>
<evidence type="ECO:0000256" key="3">
    <source>
        <dbReference type="ARBA" id="ARBA00022705"/>
    </source>
</evidence>
<dbReference type="NCBIfam" id="NF005932">
    <property type="entry name" value="PRK07956.1"/>
    <property type="match status" value="1"/>
</dbReference>
<keyword evidence="5" id="KW-0227">DNA damage</keyword>
<keyword evidence="2 10" id="KW-0436">Ligase</keyword>
<dbReference type="InterPro" id="IPR004150">
    <property type="entry name" value="NAD_DNA_ligase_OB"/>
</dbReference>
<keyword evidence="8" id="KW-0234">DNA repair</keyword>
<dbReference type="InterPro" id="IPR010994">
    <property type="entry name" value="RuvA_2-like"/>
</dbReference>
<sequence>HNEDEIERKGVLIGDHVVVQRAGDVIPQIVEVLTDKRTGKEKPFAFPHHCPICGSAAVREEGEVARRCTGGLICRAQAVERLKHFVSRNAFDIEGMGAKIIEEFYEDGLIKTPGDIFRLEEKDKGTLTPLRAREGWGDLSARNLFESIERRRTISLDRFVYALGIRQVGEATAKKLAGHYGTIDALRGAMEQAAEEGSEAHADLLNIEDVGPSVAADILAFFTEEHNREVLDDLQNILSIETYEKPSISDSPVAGKTVVFTGTLVTLTRAEAKARAESLGAKVAGSVSKKTDYVIAGEDAGSKLKNARELGVTVLSELEWKDLIG</sequence>
<feature type="non-terminal residue" evidence="10">
    <location>
        <position position="1"/>
    </location>
</feature>
<keyword evidence="7" id="KW-0520">NAD</keyword>
<dbReference type="Pfam" id="PF03119">
    <property type="entry name" value="DNA_ligase_ZBD"/>
    <property type="match status" value="1"/>
</dbReference>
<dbReference type="GO" id="GO:0006260">
    <property type="term" value="P:DNA replication"/>
    <property type="evidence" value="ECO:0007669"/>
    <property type="project" value="UniProtKB-KW"/>
</dbReference>
<dbReference type="PROSITE" id="PS50172">
    <property type="entry name" value="BRCT"/>
    <property type="match status" value="1"/>
</dbReference>
<dbReference type="Pfam" id="PF03120">
    <property type="entry name" value="OB_DNA_ligase"/>
    <property type="match status" value="1"/>
</dbReference>
<dbReference type="SUPFAM" id="SSF52113">
    <property type="entry name" value="BRCT domain"/>
    <property type="match status" value="1"/>
</dbReference>
<comment type="caution">
    <text evidence="10">The sequence shown here is derived from an EMBL/GenBank/DDBJ whole genome shotgun (WGS) entry which is preliminary data.</text>
</comment>
<dbReference type="GO" id="GO:0005829">
    <property type="term" value="C:cytosol"/>
    <property type="evidence" value="ECO:0007669"/>
    <property type="project" value="TreeGrafter"/>
</dbReference>